<dbReference type="Proteomes" id="UP001154420">
    <property type="component" value="Unassembled WGS sequence"/>
</dbReference>
<dbReference type="PANTHER" id="PTHR48097:SF5">
    <property type="entry name" value="LOW SPECIFICITY L-THREONINE ALDOLASE"/>
    <property type="match status" value="1"/>
</dbReference>
<proteinExistence type="inferred from homology"/>
<protein>
    <submittedName>
        <fullName evidence="5">Low specificity L-threonine aldolase</fullName>
    </submittedName>
</protein>
<sequence length="344" mass="38579">MISFENDYIAGAHPLVLNRLVETNLENLSGYGSDPYSERAKEKIKRACQCPAAQVELLVGGTQTNLIVISTMLHDHEGVIAAQTGHINVHEAGAIEYTGHKVLALPHTDGKLDPKVLEKYLGDFYADETCTHMVFPGMVYISQPTEYGTLYTLNELTQLSKLCHSCHIPLYLDGARLAYGLMSQETDVTLPDIARLCDVFYIGGTKAGALCGEAVVFTGTKRPEHFITSVKRRGALLAKGRLTGVQFDALFSKDLYFQIGRHAILMAEKLKTIFHQKGIPFYLESPTNQQFVILDNVQMEKLRQQVCFSFWEKYDDNHTVVRFVTSWSTTEDDLKKLELILPEL</sequence>
<dbReference type="RefSeq" id="WP_160560221.1">
    <property type="nucleotide sequence ID" value="NZ_QZDT01000016.1"/>
</dbReference>
<dbReference type="EMBL" id="QZDT01000016">
    <property type="protein sequence ID" value="NBJ93138.1"/>
    <property type="molecule type" value="Genomic_DNA"/>
</dbReference>
<comment type="cofactor">
    <cofactor evidence="1">
        <name>pyridoxal 5'-phosphate</name>
        <dbReference type="ChEBI" id="CHEBI:597326"/>
    </cofactor>
</comment>
<keyword evidence="6" id="KW-1185">Reference proteome</keyword>
<dbReference type="AlphaFoldDB" id="A0A9X5BG27"/>
<dbReference type="SUPFAM" id="SSF53383">
    <property type="entry name" value="PLP-dependent transferases"/>
    <property type="match status" value="1"/>
</dbReference>
<comment type="caution">
    <text evidence="5">The sequence shown here is derived from an EMBL/GenBank/DDBJ whole genome shotgun (WGS) entry which is preliminary data.</text>
</comment>
<comment type="similarity">
    <text evidence="2">Belongs to the threonine aldolase family.</text>
</comment>
<keyword evidence="3" id="KW-0663">Pyridoxal phosphate</keyword>
<dbReference type="PANTHER" id="PTHR48097">
    <property type="entry name" value="L-THREONINE ALDOLASE-RELATED"/>
    <property type="match status" value="1"/>
</dbReference>
<evidence type="ECO:0000313" key="5">
    <source>
        <dbReference type="EMBL" id="NBJ93138.1"/>
    </source>
</evidence>
<evidence type="ECO:0000313" key="6">
    <source>
        <dbReference type="Proteomes" id="UP001154420"/>
    </source>
</evidence>
<dbReference type="GO" id="GO:0006520">
    <property type="term" value="P:amino acid metabolic process"/>
    <property type="evidence" value="ECO:0007669"/>
    <property type="project" value="InterPro"/>
</dbReference>
<dbReference type="InterPro" id="IPR001597">
    <property type="entry name" value="ArAA_b-elim_lyase/Thr_aldolase"/>
</dbReference>
<dbReference type="Gene3D" id="3.90.1150.10">
    <property type="entry name" value="Aspartate Aminotransferase, domain 1"/>
    <property type="match status" value="1"/>
</dbReference>
<evidence type="ECO:0000256" key="1">
    <source>
        <dbReference type="ARBA" id="ARBA00001933"/>
    </source>
</evidence>
<evidence type="ECO:0000256" key="3">
    <source>
        <dbReference type="ARBA" id="ARBA00022898"/>
    </source>
</evidence>
<organism evidence="5 6">
    <name type="scientific">Parablautia muri</name>
    <dbReference type="NCBI Taxonomy" id="2320879"/>
    <lineage>
        <taxon>Bacteria</taxon>
        <taxon>Bacillati</taxon>
        <taxon>Bacillota</taxon>
        <taxon>Clostridia</taxon>
        <taxon>Lachnospirales</taxon>
        <taxon>Lachnospiraceae</taxon>
        <taxon>Parablautia</taxon>
    </lineage>
</organism>
<dbReference type="InterPro" id="IPR015424">
    <property type="entry name" value="PyrdxlP-dep_Trfase"/>
</dbReference>
<accession>A0A9X5BG27</accession>
<dbReference type="GO" id="GO:0016829">
    <property type="term" value="F:lyase activity"/>
    <property type="evidence" value="ECO:0007669"/>
    <property type="project" value="InterPro"/>
</dbReference>
<dbReference type="Gene3D" id="3.40.640.10">
    <property type="entry name" value="Type I PLP-dependent aspartate aminotransferase-like (Major domain)"/>
    <property type="match status" value="1"/>
</dbReference>
<evidence type="ECO:0000259" key="4">
    <source>
        <dbReference type="Pfam" id="PF01212"/>
    </source>
</evidence>
<dbReference type="InterPro" id="IPR015421">
    <property type="entry name" value="PyrdxlP-dep_Trfase_major"/>
</dbReference>
<reference evidence="5" key="1">
    <citation type="submission" date="2018-09" db="EMBL/GenBank/DDBJ databases">
        <title>Murine metabolic-syndrome-specific gut microbial biobank.</title>
        <authorList>
            <person name="Liu C."/>
        </authorList>
    </citation>
    <scope>NUCLEOTIDE SEQUENCE</scope>
    <source>
        <strain evidence="5">D42-62</strain>
    </source>
</reference>
<feature type="domain" description="Aromatic amino acid beta-eliminating lyase/threonine aldolase" evidence="4">
    <location>
        <begin position="22"/>
        <end position="236"/>
    </location>
</feature>
<evidence type="ECO:0000256" key="2">
    <source>
        <dbReference type="ARBA" id="ARBA00006966"/>
    </source>
</evidence>
<gene>
    <name evidence="5" type="ORF">D5281_11155</name>
</gene>
<name>A0A9X5BG27_9FIRM</name>
<dbReference type="Pfam" id="PF01212">
    <property type="entry name" value="Beta_elim_lyase"/>
    <property type="match status" value="1"/>
</dbReference>
<dbReference type="InterPro" id="IPR015422">
    <property type="entry name" value="PyrdxlP-dep_Trfase_small"/>
</dbReference>
<dbReference type="OrthoDB" id="9774495at2"/>